<evidence type="ECO:0000256" key="2">
    <source>
        <dbReference type="ARBA" id="ARBA00022691"/>
    </source>
</evidence>
<proteinExistence type="predicted"/>
<evidence type="ECO:0000256" key="3">
    <source>
        <dbReference type="ARBA" id="ARBA00022723"/>
    </source>
</evidence>
<dbReference type="GO" id="GO:0051536">
    <property type="term" value="F:iron-sulfur cluster binding"/>
    <property type="evidence" value="ECO:0007669"/>
    <property type="project" value="UniProtKB-KW"/>
</dbReference>
<keyword evidence="2" id="KW-0949">S-adenosyl-L-methionine</keyword>
<feature type="non-terminal residue" evidence="7">
    <location>
        <position position="206"/>
    </location>
</feature>
<reference evidence="7" key="1">
    <citation type="journal article" date="2014" name="Front. Microbiol.">
        <title>High frequency of phylogenetically diverse reductive dehalogenase-homologous genes in deep subseafloor sedimentary metagenomes.</title>
        <authorList>
            <person name="Kawai M."/>
            <person name="Futagami T."/>
            <person name="Toyoda A."/>
            <person name="Takaki Y."/>
            <person name="Nishi S."/>
            <person name="Hori S."/>
            <person name="Arai W."/>
            <person name="Tsubouchi T."/>
            <person name="Morono Y."/>
            <person name="Uchiyama I."/>
            <person name="Ito T."/>
            <person name="Fujiyama A."/>
            <person name="Inagaki F."/>
            <person name="Takami H."/>
        </authorList>
    </citation>
    <scope>NUCLEOTIDE SEQUENCE</scope>
    <source>
        <strain evidence="7">Expedition CK06-06</strain>
    </source>
</reference>
<dbReference type="AlphaFoldDB" id="X1VU43"/>
<dbReference type="SUPFAM" id="SSF102114">
    <property type="entry name" value="Radical SAM enzymes"/>
    <property type="match status" value="1"/>
</dbReference>
<keyword evidence="5" id="KW-0411">Iron-sulfur</keyword>
<sequence length="206" mass="23507">EIKKIHRIRKHAVIGFADDNMLCDKNYSLHLLEKVADLKIKWIGQSDISIAYDNNLLKLIKKSGCVVLFIGFESIIKNNLRGIDSSNWKLKHFKDYVASIRKIQSNGIGIIGTFIVGFDNDDNSVFDRLANFIIDNRLAGAQIAALTPFPHTRVRETLSKEGRVLDTPWDNYTLYDVNIKPKRMNSRELEEGILHTFKKVYSSVVA</sequence>
<gene>
    <name evidence="7" type="ORF">S12H4_57087</name>
</gene>
<dbReference type="EMBL" id="BARW01036854">
    <property type="protein sequence ID" value="GAJ21061.1"/>
    <property type="molecule type" value="Genomic_DNA"/>
</dbReference>
<dbReference type="PANTHER" id="PTHR43409:SF7">
    <property type="entry name" value="BLL1977 PROTEIN"/>
    <property type="match status" value="1"/>
</dbReference>
<dbReference type="GO" id="GO:0003824">
    <property type="term" value="F:catalytic activity"/>
    <property type="evidence" value="ECO:0007669"/>
    <property type="project" value="InterPro"/>
</dbReference>
<evidence type="ECO:0000256" key="4">
    <source>
        <dbReference type="ARBA" id="ARBA00023004"/>
    </source>
</evidence>
<feature type="domain" description="Radical SAM core" evidence="6">
    <location>
        <begin position="1"/>
        <end position="190"/>
    </location>
</feature>
<comment type="cofactor">
    <cofactor evidence="1">
        <name>[4Fe-4S] cluster</name>
        <dbReference type="ChEBI" id="CHEBI:49883"/>
    </cofactor>
</comment>
<evidence type="ECO:0000256" key="1">
    <source>
        <dbReference type="ARBA" id="ARBA00001966"/>
    </source>
</evidence>
<dbReference type="GO" id="GO:0005829">
    <property type="term" value="C:cytosol"/>
    <property type="evidence" value="ECO:0007669"/>
    <property type="project" value="TreeGrafter"/>
</dbReference>
<comment type="caution">
    <text evidence="7">The sequence shown here is derived from an EMBL/GenBank/DDBJ whole genome shotgun (WGS) entry which is preliminary data.</text>
</comment>
<dbReference type="Gene3D" id="3.80.30.20">
    <property type="entry name" value="tm_1862 like domain"/>
    <property type="match status" value="1"/>
</dbReference>
<keyword evidence="4" id="KW-0408">Iron</keyword>
<keyword evidence="3" id="KW-0479">Metal-binding</keyword>
<evidence type="ECO:0000256" key="5">
    <source>
        <dbReference type="ARBA" id="ARBA00023014"/>
    </source>
</evidence>
<protein>
    <recommendedName>
        <fullName evidence="6">Radical SAM core domain-containing protein</fullName>
    </recommendedName>
</protein>
<evidence type="ECO:0000313" key="7">
    <source>
        <dbReference type="EMBL" id="GAJ21061.1"/>
    </source>
</evidence>
<dbReference type="InterPro" id="IPR007197">
    <property type="entry name" value="rSAM"/>
</dbReference>
<evidence type="ECO:0000259" key="6">
    <source>
        <dbReference type="PROSITE" id="PS51918"/>
    </source>
</evidence>
<dbReference type="PANTHER" id="PTHR43409">
    <property type="entry name" value="ANAEROBIC MAGNESIUM-PROTOPORPHYRIN IX MONOMETHYL ESTER CYCLASE-RELATED"/>
    <property type="match status" value="1"/>
</dbReference>
<organism evidence="7">
    <name type="scientific">marine sediment metagenome</name>
    <dbReference type="NCBI Taxonomy" id="412755"/>
    <lineage>
        <taxon>unclassified sequences</taxon>
        <taxon>metagenomes</taxon>
        <taxon>ecological metagenomes</taxon>
    </lineage>
</organism>
<dbReference type="InterPro" id="IPR023404">
    <property type="entry name" value="rSAM_horseshoe"/>
</dbReference>
<dbReference type="PROSITE" id="PS51918">
    <property type="entry name" value="RADICAL_SAM"/>
    <property type="match status" value="1"/>
</dbReference>
<dbReference type="InterPro" id="IPR058240">
    <property type="entry name" value="rSAM_sf"/>
</dbReference>
<name>X1VU43_9ZZZZ</name>
<feature type="non-terminal residue" evidence="7">
    <location>
        <position position="1"/>
    </location>
</feature>
<accession>X1VU43</accession>
<dbReference type="InterPro" id="IPR051198">
    <property type="entry name" value="BchE-like"/>
</dbReference>
<dbReference type="GO" id="GO:0046872">
    <property type="term" value="F:metal ion binding"/>
    <property type="evidence" value="ECO:0007669"/>
    <property type="project" value="UniProtKB-KW"/>
</dbReference>